<dbReference type="GO" id="GO:0005975">
    <property type="term" value="P:carbohydrate metabolic process"/>
    <property type="evidence" value="ECO:0007669"/>
    <property type="project" value="InterPro"/>
</dbReference>
<dbReference type="SUPFAM" id="SSF53067">
    <property type="entry name" value="Actin-like ATPase domain"/>
    <property type="match status" value="2"/>
</dbReference>
<evidence type="ECO:0000259" key="6">
    <source>
        <dbReference type="Pfam" id="PF02782"/>
    </source>
</evidence>
<comment type="similarity">
    <text evidence="1 4">Belongs to the FGGY kinase family.</text>
</comment>
<keyword evidence="2 4" id="KW-0808">Transferase</keyword>
<evidence type="ECO:0000313" key="7">
    <source>
        <dbReference type="EMBL" id="QCT71649.1"/>
    </source>
</evidence>
<dbReference type="InterPro" id="IPR050406">
    <property type="entry name" value="FGGY_Carb_Kinase"/>
</dbReference>
<dbReference type="PIRSF" id="PIRSF000538">
    <property type="entry name" value="GlpK"/>
    <property type="match status" value="1"/>
</dbReference>
<dbReference type="EMBL" id="CP029487">
    <property type="protein sequence ID" value="QCT71649.1"/>
    <property type="molecule type" value="Genomic_DNA"/>
</dbReference>
<evidence type="ECO:0000256" key="1">
    <source>
        <dbReference type="ARBA" id="ARBA00009156"/>
    </source>
</evidence>
<feature type="domain" description="Carbohydrate kinase FGGY C-terminal" evidence="6">
    <location>
        <begin position="261"/>
        <end position="455"/>
    </location>
</feature>
<keyword evidence="8" id="KW-1185">Reference proteome</keyword>
<dbReference type="Pfam" id="PF02782">
    <property type="entry name" value="FGGY_C"/>
    <property type="match status" value="1"/>
</dbReference>
<dbReference type="InterPro" id="IPR000577">
    <property type="entry name" value="Carb_kinase_FGGY"/>
</dbReference>
<dbReference type="InterPro" id="IPR043129">
    <property type="entry name" value="ATPase_NBD"/>
</dbReference>
<evidence type="ECO:0000259" key="5">
    <source>
        <dbReference type="Pfam" id="PF00370"/>
    </source>
</evidence>
<name>A0A4P9C807_EUBML</name>
<dbReference type="GO" id="GO:0016301">
    <property type="term" value="F:kinase activity"/>
    <property type="evidence" value="ECO:0007669"/>
    <property type="project" value="UniProtKB-KW"/>
</dbReference>
<organism evidence="7 8">
    <name type="scientific">Eubacterium maltosivorans</name>
    <dbReference type="NCBI Taxonomy" id="2041044"/>
    <lineage>
        <taxon>Bacteria</taxon>
        <taxon>Bacillati</taxon>
        <taxon>Bacillota</taxon>
        <taxon>Clostridia</taxon>
        <taxon>Eubacteriales</taxon>
        <taxon>Eubacteriaceae</taxon>
        <taxon>Eubacterium</taxon>
    </lineage>
</organism>
<gene>
    <name evidence="7" type="ORF">CPZ25_010035</name>
</gene>
<dbReference type="InterPro" id="IPR018483">
    <property type="entry name" value="Carb_kinase_FGGY_CS"/>
</dbReference>
<dbReference type="PROSITE" id="PS00445">
    <property type="entry name" value="FGGY_KINASES_2"/>
    <property type="match status" value="1"/>
</dbReference>
<feature type="domain" description="Carbohydrate kinase FGGY N-terminal" evidence="5">
    <location>
        <begin position="4"/>
        <end position="251"/>
    </location>
</feature>
<dbReference type="InterPro" id="IPR018484">
    <property type="entry name" value="FGGY_N"/>
</dbReference>
<keyword evidence="3 4" id="KW-0418">Kinase</keyword>
<evidence type="ECO:0000313" key="8">
    <source>
        <dbReference type="Proteomes" id="UP000218387"/>
    </source>
</evidence>
<dbReference type="InterPro" id="IPR018485">
    <property type="entry name" value="FGGY_C"/>
</dbReference>
<evidence type="ECO:0000256" key="2">
    <source>
        <dbReference type="ARBA" id="ARBA00022679"/>
    </source>
</evidence>
<dbReference type="RefSeq" id="WP_058693488.1">
    <property type="nucleotide sequence ID" value="NZ_CP029487.1"/>
</dbReference>
<dbReference type="Pfam" id="PF00370">
    <property type="entry name" value="FGGY_N"/>
    <property type="match status" value="1"/>
</dbReference>
<dbReference type="AlphaFoldDB" id="A0A4P9C807"/>
<protein>
    <submittedName>
        <fullName evidence="7">Carbohydrate kinase</fullName>
    </submittedName>
</protein>
<dbReference type="KEGG" id="emt:CPZ25_010035"/>
<dbReference type="GO" id="GO:0016773">
    <property type="term" value="F:phosphotransferase activity, alcohol group as acceptor"/>
    <property type="evidence" value="ECO:0007669"/>
    <property type="project" value="InterPro"/>
</dbReference>
<dbReference type="CDD" id="cd07779">
    <property type="entry name" value="ASKHA_NBD_FGGY_YgcE-like"/>
    <property type="match status" value="1"/>
</dbReference>
<evidence type="ECO:0000256" key="4">
    <source>
        <dbReference type="RuleBase" id="RU003733"/>
    </source>
</evidence>
<sequence>MGKYLVGMDAGTTGCKVCVFDLEGNLIGSDYREYPCYYPNEGWVEQIPEDMTPALFKTCKEAIRKAQVDPKDIMAVGLSSQGSVIGLLDEEGELIRPFVGWQDLRGSEEEIKWITDQIPREEYYQLTGDPLGMCFSIAKLVWLKHHEPENWNKTAMFSTHQDYFLKQLGADGYYTDFSSASREGMMDINNKCWSKRMHDMLGIPLEKRAELVDEPGKVVGHIPKDVAELTGLAEGTPICVGAHDQNCNTFGSGGVDDGTAVVVMGTFGSCFIVSDEPIRDPKGRLVVKGNHGVGNYTIEAFSNTSASSYRWYRDTFCDIEKFSAELVKTDPYELINAQIADVPPGANGITFLPYLQGASGSKINDKARGVFIGMSLGTKKADMARAVMEGISFEVYDIINAELEAGIKINSIRLTGGAAKSPMWCQMLADIFKLPIQLLSAGETGCLGAALYAGIGVGAYENCRDAAEKAVQLTEVFEPNPEKFAAYDKAYQRFINVYNALDNRIF</sequence>
<proteinExistence type="inferred from homology"/>
<dbReference type="PANTHER" id="PTHR43095">
    <property type="entry name" value="SUGAR KINASE"/>
    <property type="match status" value="1"/>
</dbReference>
<evidence type="ECO:0000256" key="3">
    <source>
        <dbReference type="ARBA" id="ARBA00022777"/>
    </source>
</evidence>
<dbReference type="Gene3D" id="3.30.420.40">
    <property type="match status" value="2"/>
</dbReference>
<reference evidence="7 8" key="1">
    <citation type="submission" date="2018-05" db="EMBL/GenBank/DDBJ databases">
        <title>Genome comparison of Eubacterium sp.</title>
        <authorList>
            <person name="Feng Y."/>
            <person name="Sanchez-Andrea I."/>
            <person name="Stams A.J.M."/>
            <person name="De Vos W.M."/>
        </authorList>
    </citation>
    <scope>NUCLEOTIDE SEQUENCE [LARGE SCALE GENOMIC DNA]</scope>
    <source>
        <strain evidence="7 8">YI</strain>
    </source>
</reference>
<dbReference type="Proteomes" id="UP000218387">
    <property type="component" value="Chromosome"/>
</dbReference>
<accession>A0A4P9C807</accession>